<proteinExistence type="predicted"/>
<feature type="compositionally biased region" description="Gly residues" evidence="2">
    <location>
        <begin position="791"/>
        <end position="804"/>
    </location>
</feature>
<accession>U4KTS5</accession>
<feature type="region of interest" description="Disordered" evidence="2">
    <location>
        <begin position="634"/>
        <end position="1121"/>
    </location>
</feature>
<dbReference type="Proteomes" id="UP000018144">
    <property type="component" value="Unassembled WGS sequence"/>
</dbReference>
<evidence type="ECO:0000313" key="5">
    <source>
        <dbReference type="Proteomes" id="UP000018144"/>
    </source>
</evidence>
<sequence>MGYLLPLLIVGLALCVSPTVAFGAGNIPSTSVVENVNFRHGDIEDTLLQLFLASAAAAGNRRKFTSMDVKRIYFGNWLRDYSQAIDTGALKHVEAPTIRLLLWLLGFLTFGYATAEFEVTEERLGCYRPEEHIDNPKDYNDNEDARELDRRLRGPIDEETELGIDPETGMKNYIANENIDRLNNGDEMHTSAKLLRDLFRRSIEMGRDYANNGDEATLFEAFRLMGTGLHCLEDFSAHSNYTELALIEMGEEGTFPHVGANTRVNVQGKDIWPLVTGTFGGVDFLHSVIGEVSDKAMQSEMSRLESQISAAEQAAQNEGSDGILQRITDLIGKIPNLNSGDEMSQAEDLKRKSQEQKESGQPWGVGDSADGVIREIMPYLEFHDKLMRKIEATGIGIITEKLAEVTTLFVFSLIAPWLLPILRQVSSELKTGSSEVIASSENAQHVVFNDDDSSNPTHSMLSKDHFSNVLNEPAGKIASAVLKFAVPLLMEAWDDEGVDINNTIDTIINGVFHHPALRDSDRPGQEGRQAMFQVVEEWWNNKSSSEQDTLREQLSREGVQAGKNHVENAMTAQYGHGCGAPMYPTSQPKTKGEAFGQLFGGAVENALTGGGKSEPTGMGGLLGGILGGVAENMLGENRGGSSERTQYGRVGDSYDSYGGNQRSQDNYGQENSGYGGNNYGRNEESSYGGYERSEEQSYGGYGGNQESSYGRREERYDAPAEDSYETEGYGGGSRGYGGGESRSYYGGNNEGTKHASHKTMMRDSDERNKRTTTADTLGAGRKEYEVRGAAAGYGMGMGKGGNTGKGYQYDDDRKFNESYDKNKQYGREEKKSYGKRDEDEDRDRNKSKSSYGGGGGSYGASGSVLHGAYGGNKRDEDDEEKKQKQKKYGKDDEEEKKQKQKKYGRDDDDDRKKSSYSRDNDEKKSKKYNRDDDDEEKKQKQKKYGRDDDDDDRKKSSYGGSYKRDDDNDRKTSSCGKRDDDDDDEGKKKKKYGHDDDHRKKSSYGGYNKRDDSDEDDKKKKKYGLDDDDDECKKSYGRRKDDDDDDDRKKSYKKHDNDDDDRKKSYGGSSYGRRKDDDDDDDRKKSYGHGRRKDDDDDDDRKKSYGHGRRDSGEERRRRYD</sequence>
<keyword evidence="1" id="KW-0175">Coiled coil</keyword>
<feature type="compositionally biased region" description="Basic and acidic residues" evidence="2">
    <location>
        <begin position="808"/>
        <end position="846"/>
    </location>
</feature>
<feature type="chain" id="PRO_5004651062" description="Het-C-domain-containing protein" evidence="3">
    <location>
        <begin position="22"/>
        <end position="1121"/>
    </location>
</feature>
<feature type="compositionally biased region" description="Basic and acidic residues" evidence="2">
    <location>
        <begin position="1008"/>
        <end position="1018"/>
    </location>
</feature>
<feature type="compositionally biased region" description="Basic and acidic residues" evidence="2">
    <location>
        <begin position="709"/>
        <end position="718"/>
    </location>
</feature>
<dbReference type="PANTHER" id="PTHR14905:SF11">
    <property type="entry name" value="TINC (EUROFUNG)"/>
    <property type="match status" value="1"/>
</dbReference>
<name>U4KTS5_PYROM</name>
<dbReference type="STRING" id="1076935.U4KTS5"/>
<evidence type="ECO:0008006" key="6">
    <source>
        <dbReference type="Google" id="ProtNLM"/>
    </source>
</evidence>
<feature type="compositionally biased region" description="Gly residues" evidence="2">
    <location>
        <begin position="728"/>
        <end position="740"/>
    </location>
</feature>
<dbReference type="PANTHER" id="PTHR14905">
    <property type="entry name" value="NG37"/>
    <property type="match status" value="1"/>
</dbReference>
<feature type="compositionally biased region" description="Basic and acidic residues" evidence="2">
    <location>
        <begin position="1054"/>
        <end position="1064"/>
    </location>
</feature>
<evidence type="ECO:0000256" key="1">
    <source>
        <dbReference type="SAM" id="Coils"/>
    </source>
</evidence>
<organism evidence="4 5">
    <name type="scientific">Pyronema omphalodes (strain CBS 100304)</name>
    <name type="common">Pyronema confluens</name>
    <dbReference type="NCBI Taxonomy" id="1076935"/>
    <lineage>
        <taxon>Eukaryota</taxon>
        <taxon>Fungi</taxon>
        <taxon>Dikarya</taxon>
        <taxon>Ascomycota</taxon>
        <taxon>Pezizomycotina</taxon>
        <taxon>Pezizomycetes</taxon>
        <taxon>Pezizales</taxon>
        <taxon>Pyronemataceae</taxon>
        <taxon>Pyronema</taxon>
    </lineage>
</organism>
<evidence type="ECO:0000256" key="3">
    <source>
        <dbReference type="SAM" id="SignalP"/>
    </source>
</evidence>
<reference evidence="4 5" key="1">
    <citation type="journal article" date="2013" name="PLoS Genet.">
        <title>The genome and development-dependent transcriptomes of Pyronema confluens: a window into fungal evolution.</title>
        <authorList>
            <person name="Traeger S."/>
            <person name="Altegoer F."/>
            <person name="Freitag M."/>
            <person name="Gabaldon T."/>
            <person name="Kempken F."/>
            <person name="Kumar A."/>
            <person name="Marcet-Houben M."/>
            <person name="Poggeler S."/>
            <person name="Stajich J.E."/>
            <person name="Nowrousian M."/>
        </authorList>
    </citation>
    <scope>NUCLEOTIDE SEQUENCE [LARGE SCALE GENOMIC DNA]</scope>
    <source>
        <strain evidence="5">CBS 100304</strain>
        <tissue evidence="4">Vegetative mycelium</tissue>
    </source>
</reference>
<dbReference type="InterPro" id="IPR010816">
    <property type="entry name" value="Het-C"/>
</dbReference>
<keyword evidence="3" id="KW-0732">Signal</keyword>
<dbReference type="InterPro" id="IPR052577">
    <property type="entry name" value="VWA7"/>
</dbReference>
<gene>
    <name evidence="4" type="ORF">PCON_01886</name>
</gene>
<evidence type="ECO:0000256" key="2">
    <source>
        <dbReference type="SAM" id="MobiDB-lite"/>
    </source>
</evidence>
<feature type="compositionally biased region" description="Basic and acidic residues" evidence="2">
    <location>
        <begin position="760"/>
        <end position="769"/>
    </location>
</feature>
<dbReference type="AlphaFoldDB" id="U4KTS5"/>
<feature type="compositionally biased region" description="Basic and acidic residues" evidence="2">
    <location>
        <begin position="962"/>
        <end position="979"/>
    </location>
</feature>
<evidence type="ECO:0000313" key="4">
    <source>
        <dbReference type="EMBL" id="CCX04338.1"/>
    </source>
</evidence>
<dbReference type="Pfam" id="PF07217">
    <property type="entry name" value="Het-C"/>
    <property type="match status" value="1"/>
</dbReference>
<feature type="compositionally biased region" description="Basic and acidic residues" evidence="2">
    <location>
        <begin position="347"/>
        <end position="358"/>
    </location>
</feature>
<dbReference type="eggNOG" id="ENOG502QQHJ">
    <property type="taxonomic scope" value="Eukaryota"/>
</dbReference>
<feature type="coiled-coil region" evidence="1">
    <location>
        <begin position="294"/>
        <end position="321"/>
    </location>
</feature>
<dbReference type="OMA" id="KKSYGHG"/>
<dbReference type="EMBL" id="HF935199">
    <property type="protein sequence ID" value="CCX04338.1"/>
    <property type="molecule type" value="Genomic_DNA"/>
</dbReference>
<feature type="signal peptide" evidence="3">
    <location>
        <begin position="1"/>
        <end position="21"/>
    </location>
</feature>
<dbReference type="OrthoDB" id="2506204at2759"/>
<feature type="region of interest" description="Disordered" evidence="2">
    <location>
        <begin position="335"/>
        <end position="369"/>
    </location>
</feature>
<protein>
    <recommendedName>
        <fullName evidence="6">Het-C-domain-containing protein</fullName>
    </recommendedName>
</protein>
<keyword evidence="5" id="KW-1185">Reference proteome</keyword>
<feature type="compositionally biased region" description="Basic and acidic residues" evidence="2">
    <location>
        <begin position="1100"/>
        <end position="1121"/>
    </location>
</feature>
<feature type="compositionally biased region" description="Basic and acidic residues" evidence="2">
    <location>
        <begin position="910"/>
        <end position="930"/>
    </location>
</feature>
<feature type="compositionally biased region" description="Basic and acidic residues" evidence="2">
    <location>
        <begin position="1031"/>
        <end position="1041"/>
    </location>
</feature>